<protein>
    <submittedName>
        <fullName evidence="1">Uncharacterized protein</fullName>
    </submittedName>
</protein>
<accession>A0A094ZI14</accession>
<reference evidence="1" key="1">
    <citation type="journal article" date="2012" name="Nat. Genet.">
        <title>Whole-genome sequence of Schistosoma haematobium.</title>
        <authorList>
            <person name="Young N.D."/>
            <person name="Jex A.R."/>
            <person name="Li B."/>
            <person name="Liu S."/>
            <person name="Yang L."/>
            <person name="Xiong Z."/>
            <person name="Li Y."/>
            <person name="Cantacessi C."/>
            <person name="Hall R.S."/>
            <person name="Xu X."/>
            <person name="Chen F."/>
            <person name="Wu X."/>
            <person name="Zerlotini A."/>
            <person name="Oliveira G."/>
            <person name="Hofmann A."/>
            <person name="Zhang G."/>
            <person name="Fang X."/>
            <person name="Kang Y."/>
            <person name="Campbell B.E."/>
            <person name="Loukas A."/>
            <person name="Ranganathan S."/>
            <person name="Rollinson D."/>
            <person name="Rinaldi G."/>
            <person name="Brindley P.J."/>
            <person name="Yang H."/>
            <person name="Wang J."/>
            <person name="Wang J."/>
            <person name="Gasser R.B."/>
        </authorList>
    </citation>
    <scope>NUCLEOTIDE SEQUENCE [LARGE SCALE GENOMIC DNA]</scope>
</reference>
<dbReference type="Gene3D" id="3.30.450.200">
    <property type="match status" value="1"/>
</dbReference>
<organism evidence="1">
    <name type="scientific">Schistosoma haematobium</name>
    <name type="common">Blood fluke</name>
    <dbReference type="NCBI Taxonomy" id="6185"/>
    <lineage>
        <taxon>Eukaryota</taxon>
        <taxon>Metazoa</taxon>
        <taxon>Spiralia</taxon>
        <taxon>Lophotrochozoa</taxon>
        <taxon>Platyhelminthes</taxon>
        <taxon>Trematoda</taxon>
        <taxon>Digenea</taxon>
        <taxon>Strigeidida</taxon>
        <taxon>Schistosomatoidea</taxon>
        <taxon>Schistosomatidae</taxon>
        <taxon>Schistosoma</taxon>
    </lineage>
</organism>
<proteinExistence type="predicted"/>
<sequence>MYCIPLDLHHTIEYYILYEQGDHGPAVKRCYPSDLSDVFIERIIEFAFCCDERLSVEEFVIVFTDAKGILEFVFCYQPNERFLLCISSKFPWCECFHSLLSILWHHGLYRDVHWSIMEPFFSHLSSTIPPRLPIDRIQCANPFNPSMLTFGAKFTILFKTVDKVDSVCLNFCFIVVSDSMILNLQLKKDKHS</sequence>
<name>A0A094ZI14_SCHHA</name>
<dbReference type="EMBL" id="KL250506">
    <property type="protein sequence ID" value="KGB32524.1"/>
    <property type="molecule type" value="Genomic_DNA"/>
</dbReference>
<evidence type="ECO:0000313" key="1">
    <source>
        <dbReference type="EMBL" id="KGB32524.1"/>
    </source>
</evidence>
<dbReference type="AlphaFoldDB" id="A0A094ZI14"/>
<dbReference type="STRING" id="6185.A0A094ZI14"/>
<gene>
    <name evidence="1" type="ORF">MS3_00651</name>
</gene>